<dbReference type="Gene3D" id="3.30.950.10">
    <property type="entry name" value="Methyltransferase, Cobalt-precorrin-4 Transmethylase, Domain 2"/>
    <property type="match status" value="1"/>
</dbReference>
<dbReference type="PANTHER" id="PTHR45790">
    <property type="entry name" value="SIROHEME SYNTHASE-RELATED"/>
    <property type="match status" value="1"/>
</dbReference>
<accession>A0A2D2LT53</accession>
<evidence type="ECO:0000256" key="6">
    <source>
        <dbReference type="ARBA" id="ARBA00023244"/>
    </source>
</evidence>
<dbReference type="InterPro" id="IPR050161">
    <property type="entry name" value="Siro_Cobalamin_biosynth"/>
</dbReference>
<dbReference type="Pfam" id="PF00590">
    <property type="entry name" value="TP_methylase"/>
    <property type="match status" value="1"/>
</dbReference>
<dbReference type="GO" id="GO:0004851">
    <property type="term" value="F:uroporphyrin-III C-methyltransferase activity"/>
    <property type="evidence" value="ECO:0007669"/>
    <property type="project" value="UniProtKB-EC"/>
</dbReference>
<evidence type="ECO:0000256" key="1">
    <source>
        <dbReference type="ARBA" id="ARBA00005879"/>
    </source>
</evidence>
<dbReference type="PANTHER" id="PTHR45790:SF1">
    <property type="entry name" value="SIROHEME SYNTHASE"/>
    <property type="match status" value="1"/>
</dbReference>
<sequence>MPSISSPVSVELFPHDSVKENRFDLLTTPKHTKAVQNQGKVYLVGAGTGDPELLTIKAYKTILQADVICYDNLVSDEILALNTTAEKIYVGKKCAKHSMPQQDINGLLVTLAKQGKIVIRLKSGDPFIFGRGGEEMQTVVSAGIACESIAGITTALAVANSVNIPLTHRDYAQSVKFVTGFLKADTPNEQYAELLADNQTVVFYMGLNTLPSLTQGLMQAGKSANTPFAIISNVSRDNEQVLIGELSTIQDLQAKAQLPSPAVMIMGDVVPLYHELNGNKQTYQDVLA</sequence>
<keyword evidence="5" id="KW-0949">S-adenosyl-L-methionine</keyword>
<organism evidence="10 11">
    <name type="scientific">Faucicola osloensis</name>
    <name type="common">Moraxella osloensis</name>
    <dbReference type="NCBI Taxonomy" id="34062"/>
    <lineage>
        <taxon>Bacteria</taxon>
        <taxon>Pseudomonadati</taxon>
        <taxon>Pseudomonadota</taxon>
        <taxon>Gammaproteobacteria</taxon>
        <taxon>Moraxellales</taxon>
        <taxon>Moraxellaceae</taxon>
        <taxon>Faucicola</taxon>
    </lineage>
</organism>
<comment type="similarity">
    <text evidence="1">Belongs to the precorrin methyltransferase family.</text>
</comment>
<evidence type="ECO:0000313" key="10">
    <source>
        <dbReference type="EMBL" id="ATR78207.1"/>
    </source>
</evidence>
<evidence type="ECO:0000256" key="3">
    <source>
        <dbReference type="ARBA" id="ARBA00022603"/>
    </source>
</evidence>
<dbReference type="SUPFAM" id="SSF53790">
    <property type="entry name" value="Tetrapyrrole methylase"/>
    <property type="match status" value="1"/>
</dbReference>
<name>A0A2D2LT53_FAUOS</name>
<dbReference type="NCBIfam" id="NF004790">
    <property type="entry name" value="PRK06136.1"/>
    <property type="match status" value="1"/>
</dbReference>
<keyword evidence="3 10" id="KW-0489">Methyltransferase</keyword>
<dbReference type="GO" id="GO:0019354">
    <property type="term" value="P:siroheme biosynthetic process"/>
    <property type="evidence" value="ECO:0007669"/>
    <property type="project" value="UniProtKB-UniPathway"/>
</dbReference>
<dbReference type="AlphaFoldDB" id="A0A2D2LT53"/>
<evidence type="ECO:0000256" key="4">
    <source>
        <dbReference type="ARBA" id="ARBA00022679"/>
    </source>
</evidence>
<dbReference type="GO" id="GO:0032259">
    <property type="term" value="P:methylation"/>
    <property type="evidence" value="ECO:0007669"/>
    <property type="project" value="UniProtKB-KW"/>
</dbReference>
<dbReference type="NCBIfam" id="TIGR01469">
    <property type="entry name" value="cobA_cysG_Cterm"/>
    <property type="match status" value="1"/>
</dbReference>
<proteinExistence type="inferred from homology"/>
<dbReference type="InterPro" id="IPR014777">
    <property type="entry name" value="4pyrrole_Mease_sub1"/>
</dbReference>
<dbReference type="STRING" id="34062.AXE82_09205"/>
<dbReference type="EMBL" id="CP024443">
    <property type="protein sequence ID" value="ATR78207.1"/>
    <property type="molecule type" value="Genomic_DNA"/>
</dbReference>
<comment type="pathway">
    <text evidence="7">Porphyrin-containing compound metabolism; siroheme biosynthesis; precorrin-2 from uroporphyrinogen III: step 1/1.</text>
</comment>
<dbReference type="Proteomes" id="UP000229340">
    <property type="component" value="Chromosome"/>
</dbReference>
<evidence type="ECO:0000256" key="5">
    <source>
        <dbReference type="ARBA" id="ARBA00022691"/>
    </source>
</evidence>
<dbReference type="InterPro" id="IPR035996">
    <property type="entry name" value="4pyrrol_Methylase_sf"/>
</dbReference>
<keyword evidence="6" id="KW-0627">Porphyrin biosynthesis</keyword>
<dbReference type="EC" id="2.1.1.107" evidence="2"/>
<dbReference type="CDD" id="cd11642">
    <property type="entry name" value="SUMT"/>
    <property type="match status" value="1"/>
</dbReference>
<evidence type="ECO:0000256" key="2">
    <source>
        <dbReference type="ARBA" id="ARBA00012162"/>
    </source>
</evidence>
<dbReference type="FunFam" id="3.40.1010.10:FF:000001">
    <property type="entry name" value="Siroheme synthase"/>
    <property type="match status" value="1"/>
</dbReference>
<protein>
    <recommendedName>
        <fullName evidence="2">uroporphyrinogen-III C-methyltransferase</fullName>
        <ecNumber evidence="2">2.1.1.107</ecNumber>
    </recommendedName>
</protein>
<gene>
    <name evidence="10" type="primary">cobA</name>
    <name evidence="10" type="ORF">NP7_02350</name>
</gene>
<dbReference type="InterPro" id="IPR006366">
    <property type="entry name" value="CobA/CysG_C"/>
</dbReference>
<evidence type="ECO:0000259" key="9">
    <source>
        <dbReference type="Pfam" id="PF00590"/>
    </source>
</evidence>
<dbReference type="InterPro" id="IPR014776">
    <property type="entry name" value="4pyrrole_Mease_sub2"/>
</dbReference>
<dbReference type="InterPro" id="IPR000878">
    <property type="entry name" value="4pyrrol_Mease"/>
</dbReference>
<evidence type="ECO:0000256" key="8">
    <source>
        <dbReference type="ARBA" id="ARBA00060548"/>
    </source>
</evidence>
<dbReference type="UniPathway" id="UPA00262">
    <property type="reaction ID" value="UER00211"/>
</dbReference>
<evidence type="ECO:0000256" key="7">
    <source>
        <dbReference type="ARBA" id="ARBA00025705"/>
    </source>
</evidence>
<comment type="pathway">
    <text evidence="8">Cofactor biosynthesis; adenosylcobalamin biosynthesis; precorrin-2 from uroporphyrinogen III: step 1/1.</text>
</comment>
<keyword evidence="4 10" id="KW-0808">Transferase</keyword>
<feature type="domain" description="Tetrapyrrole methylase" evidence="9">
    <location>
        <begin position="40"/>
        <end position="249"/>
    </location>
</feature>
<dbReference type="RefSeq" id="WP_100269549.1">
    <property type="nucleotide sequence ID" value="NZ_CP024443.1"/>
</dbReference>
<reference evidence="11" key="1">
    <citation type="submission" date="2017-11" db="EMBL/GenBank/DDBJ databases">
        <title>Complete genome sequence of Moraxella osloensis NP7 isolated from human skin.</title>
        <authorList>
            <person name="Lee K."/>
            <person name="Lim J.Y."/>
            <person name="Hwang I."/>
        </authorList>
    </citation>
    <scope>NUCLEOTIDE SEQUENCE [LARGE SCALE GENOMIC DNA]</scope>
    <source>
        <strain evidence="11">NP7</strain>
    </source>
</reference>
<dbReference type="Gene3D" id="3.40.1010.10">
    <property type="entry name" value="Cobalt-precorrin-4 Transmethylase, Domain 1"/>
    <property type="match status" value="1"/>
</dbReference>
<evidence type="ECO:0000313" key="11">
    <source>
        <dbReference type="Proteomes" id="UP000229340"/>
    </source>
</evidence>